<dbReference type="OMA" id="CEKEWSD"/>
<dbReference type="FunFam" id="3.30.160.60:FF:000634">
    <property type="entry name" value="Zinc finger X-chromosomal protein"/>
    <property type="match status" value="1"/>
</dbReference>
<dbReference type="Pfam" id="PF13894">
    <property type="entry name" value="zf-C2H2_4"/>
    <property type="match status" value="1"/>
</dbReference>
<dbReference type="InterPro" id="IPR050331">
    <property type="entry name" value="Zinc_finger"/>
</dbReference>
<feature type="binding site" evidence="11">
    <location>
        <position position="369"/>
    </location>
    <ligand>
        <name>Zn(2+)</name>
        <dbReference type="ChEBI" id="CHEBI:29105"/>
    </ligand>
</feature>
<dbReference type="OrthoDB" id="6077919at2759"/>
<feature type="domain" description="C2H2-type" evidence="13">
    <location>
        <begin position="608"/>
        <end position="635"/>
    </location>
</feature>
<protein>
    <recommendedName>
        <fullName evidence="17">Protein krueppel</fullName>
    </recommendedName>
</protein>
<evidence type="ECO:0000256" key="6">
    <source>
        <dbReference type="ARBA" id="ARBA00023015"/>
    </source>
</evidence>
<keyword evidence="2 11" id="KW-0479">Metal-binding</keyword>
<feature type="binding site" evidence="11">
    <location>
        <position position="372"/>
    </location>
    <ligand>
        <name>Zn(2+)</name>
        <dbReference type="ChEBI" id="CHEBI:29105"/>
    </ligand>
</feature>
<evidence type="ECO:0000313" key="15">
    <source>
        <dbReference type="EMBL" id="TDG52453.1"/>
    </source>
</evidence>
<evidence type="ECO:0000313" key="16">
    <source>
        <dbReference type="Proteomes" id="UP000295192"/>
    </source>
</evidence>
<evidence type="ECO:0008006" key="17">
    <source>
        <dbReference type="Google" id="ProtNLM"/>
    </source>
</evidence>
<comment type="caution">
    <text evidence="15">The sequence shown here is derived from an EMBL/GenBank/DDBJ whole genome shotgun (WGS) entry which is preliminary data.</text>
</comment>
<comment type="subcellular location">
    <subcellularLocation>
        <location evidence="1">Nucleus</location>
    </subcellularLocation>
</comment>
<keyword evidence="3" id="KW-0677">Repeat</keyword>
<dbReference type="InterPro" id="IPR036236">
    <property type="entry name" value="Znf_C2H2_sf"/>
</dbReference>
<proteinExistence type="predicted"/>
<evidence type="ECO:0000259" key="13">
    <source>
        <dbReference type="PROSITE" id="PS50157"/>
    </source>
</evidence>
<evidence type="ECO:0000256" key="5">
    <source>
        <dbReference type="ARBA" id="ARBA00022833"/>
    </source>
</evidence>
<feature type="domain" description="C2H2-type" evidence="13">
    <location>
        <begin position="305"/>
        <end position="332"/>
    </location>
</feature>
<comment type="caution">
    <text evidence="11">Lacks conserved residue(s) required for the propagation of feature annotation.</text>
</comment>
<dbReference type="FunFam" id="3.30.160.60:FF:000072">
    <property type="entry name" value="zinc finger protein 143 isoform X1"/>
    <property type="match status" value="1"/>
</dbReference>
<evidence type="ECO:0000256" key="9">
    <source>
        <dbReference type="ARBA" id="ARBA00023242"/>
    </source>
</evidence>
<feature type="domain" description="C2H2-type" evidence="13">
    <location>
        <begin position="636"/>
        <end position="663"/>
    </location>
</feature>
<dbReference type="PROSITE" id="PS50157">
    <property type="entry name" value="ZINC_FINGER_C2H2_2"/>
    <property type="match status" value="10"/>
</dbReference>
<keyword evidence="16" id="KW-1185">Reference proteome</keyword>
<evidence type="ECO:0000259" key="14">
    <source>
        <dbReference type="PROSITE" id="PS51915"/>
    </source>
</evidence>
<feature type="domain" description="C2H2-type" evidence="13">
    <location>
        <begin position="552"/>
        <end position="579"/>
    </location>
</feature>
<gene>
    <name evidence="15" type="ORF">AWZ03_001283</name>
</gene>
<evidence type="ECO:0000256" key="3">
    <source>
        <dbReference type="ARBA" id="ARBA00022737"/>
    </source>
</evidence>
<dbReference type="GO" id="GO:0005634">
    <property type="term" value="C:nucleus"/>
    <property type="evidence" value="ECO:0007669"/>
    <property type="project" value="UniProtKB-SubCell"/>
</dbReference>
<feature type="domain" description="ZAD" evidence="14">
    <location>
        <begin position="305"/>
        <end position="396"/>
    </location>
</feature>
<keyword evidence="8" id="KW-0804">Transcription</keyword>
<dbReference type="Proteomes" id="UP000295192">
    <property type="component" value="Unassembled WGS sequence"/>
</dbReference>
<keyword evidence="7" id="KW-0238">DNA-binding</keyword>
<keyword evidence="9" id="KW-0539">Nucleus</keyword>
<dbReference type="FunFam" id="3.30.160.60:FF:000125">
    <property type="entry name" value="Putative zinc finger protein 143"/>
    <property type="match status" value="1"/>
</dbReference>
<dbReference type="InterPro" id="IPR013087">
    <property type="entry name" value="Znf_C2H2_type"/>
</dbReference>
<keyword evidence="5 11" id="KW-0862">Zinc</keyword>
<keyword evidence="12" id="KW-0732">Signal</keyword>
<dbReference type="Pfam" id="PF00096">
    <property type="entry name" value="zf-C2H2"/>
    <property type="match status" value="4"/>
</dbReference>
<evidence type="ECO:0000256" key="10">
    <source>
        <dbReference type="PROSITE-ProRule" id="PRU00042"/>
    </source>
</evidence>
<dbReference type="PROSITE" id="PS51915">
    <property type="entry name" value="ZAD"/>
    <property type="match status" value="2"/>
</dbReference>
<evidence type="ECO:0000256" key="1">
    <source>
        <dbReference type="ARBA" id="ARBA00004123"/>
    </source>
</evidence>
<feature type="domain" description="C2H2-type" evidence="13">
    <location>
        <begin position="249"/>
        <end position="276"/>
    </location>
</feature>
<evidence type="ECO:0000256" key="7">
    <source>
        <dbReference type="ARBA" id="ARBA00023125"/>
    </source>
</evidence>
<evidence type="ECO:0000256" key="4">
    <source>
        <dbReference type="ARBA" id="ARBA00022771"/>
    </source>
</evidence>
<dbReference type="EMBL" id="LSRL02000004">
    <property type="protein sequence ID" value="TDG52453.1"/>
    <property type="molecule type" value="Genomic_DNA"/>
</dbReference>
<dbReference type="Pfam" id="PF12874">
    <property type="entry name" value="zf-met"/>
    <property type="match status" value="2"/>
</dbReference>
<dbReference type="FunFam" id="3.30.160.60:FF:000325">
    <property type="entry name" value="ZFP90 zinc finger protein"/>
    <property type="match status" value="1"/>
</dbReference>
<dbReference type="GO" id="GO:0045944">
    <property type="term" value="P:positive regulation of transcription by RNA polymerase II"/>
    <property type="evidence" value="ECO:0007669"/>
    <property type="project" value="UniProtKB-ARBA"/>
</dbReference>
<dbReference type="FunFam" id="3.30.160.60:FF:000065">
    <property type="entry name" value="B-cell CLL/lymphoma 6, member B"/>
    <property type="match status" value="1"/>
</dbReference>
<feature type="binding site" evidence="11">
    <location>
        <position position="310"/>
    </location>
    <ligand>
        <name>Zn(2+)</name>
        <dbReference type="ChEBI" id="CHEBI:29105"/>
    </ligand>
</feature>
<dbReference type="PANTHER" id="PTHR16515">
    <property type="entry name" value="PR DOMAIN ZINC FINGER PROTEIN"/>
    <property type="match status" value="1"/>
</dbReference>
<feature type="domain" description="ZAD" evidence="14">
    <location>
        <begin position="1"/>
        <end position="51"/>
    </location>
</feature>
<dbReference type="SMART" id="SM00868">
    <property type="entry name" value="zf-AD"/>
    <property type="match status" value="2"/>
</dbReference>
<evidence type="ECO:0000256" key="12">
    <source>
        <dbReference type="SAM" id="SignalP"/>
    </source>
</evidence>
<dbReference type="Gene3D" id="3.30.160.60">
    <property type="entry name" value="Classic Zinc Finger"/>
    <property type="match status" value="8"/>
</dbReference>
<dbReference type="PROSITE" id="PS00028">
    <property type="entry name" value="ZINC_FINGER_C2H2_1"/>
    <property type="match status" value="9"/>
</dbReference>
<reference evidence="15 16" key="1">
    <citation type="journal article" date="2019" name="J. Hered.">
        <title>An Improved Genome Assembly for Drosophila navojoa, the Basal Species in the mojavensis Cluster.</title>
        <authorList>
            <person name="Vanderlinde T."/>
            <person name="Dupim E.G."/>
            <person name="Nazario-Yepiz N.O."/>
            <person name="Carvalho A.B."/>
        </authorList>
    </citation>
    <scope>NUCLEOTIDE SEQUENCE [LARGE SCALE GENOMIC DNA]</scope>
    <source>
        <strain evidence="15">Navoj_Jal97</strain>
        <tissue evidence="15">Whole organism</tissue>
    </source>
</reference>
<accession>A0A484BUU4</accession>
<dbReference type="PANTHER" id="PTHR16515:SF49">
    <property type="entry name" value="GASTRULA ZINC FINGER PROTEIN XLCGF49.1-LIKE-RELATED"/>
    <property type="match status" value="1"/>
</dbReference>
<organism evidence="15 16">
    <name type="scientific">Drosophila navojoa</name>
    <name type="common">Fruit fly</name>
    <dbReference type="NCBI Taxonomy" id="7232"/>
    <lineage>
        <taxon>Eukaryota</taxon>
        <taxon>Metazoa</taxon>
        <taxon>Ecdysozoa</taxon>
        <taxon>Arthropoda</taxon>
        <taxon>Hexapoda</taxon>
        <taxon>Insecta</taxon>
        <taxon>Pterygota</taxon>
        <taxon>Neoptera</taxon>
        <taxon>Endopterygota</taxon>
        <taxon>Diptera</taxon>
        <taxon>Brachycera</taxon>
        <taxon>Muscomorpha</taxon>
        <taxon>Ephydroidea</taxon>
        <taxon>Drosophilidae</taxon>
        <taxon>Drosophila</taxon>
    </lineage>
</organism>
<feature type="domain" description="C2H2-type" evidence="13">
    <location>
        <begin position="333"/>
        <end position="351"/>
    </location>
</feature>
<feature type="domain" description="C2H2-type" evidence="13">
    <location>
        <begin position="221"/>
        <end position="248"/>
    </location>
</feature>
<feature type="domain" description="C2H2-type" evidence="13">
    <location>
        <begin position="664"/>
        <end position="693"/>
    </location>
</feature>
<feature type="domain" description="C2H2-type" evidence="13">
    <location>
        <begin position="277"/>
        <end position="304"/>
    </location>
</feature>
<name>A0A484BUU4_DRONA</name>
<keyword evidence="4 10" id="KW-0863">Zinc-finger</keyword>
<dbReference type="SUPFAM" id="SSF57667">
    <property type="entry name" value="beta-beta-alpha zinc fingers"/>
    <property type="match status" value="6"/>
</dbReference>
<dbReference type="InterPro" id="IPR012934">
    <property type="entry name" value="Znf_AD"/>
</dbReference>
<dbReference type="AlphaFoldDB" id="A0A484BUU4"/>
<dbReference type="FunFam" id="3.30.160.60:FF:000100">
    <property type="entry name" value="Zinc finger 45-like"/>
    <property type="match status" value="1"/>
</dbReference>
<sequence length="735" mass="85485">MLWSIQLLTGLILENTSCLPDLICICCQTELREAIRFSERVIAAQQQLLSALTEEELQNVSEEYKVAVMEYASSSNHSLINKITSETQSEPTAITEEEPVADEELVIKIQAEEQEILIEENSQNDGLLEYNIKIDDELIRQAAETQDVDTFEVFEAPTKEQQRNELIDDTNEKPITEDYILPDKNLDEECAVLDRVLNDEIAAQSEGKKKRGRKRIGNLIFVCDECGNHISGRMAFELHCRRHRGDKQFECDVCQDRFCTSSELKRHIRRHTGERPFGCQYCGRCFTDYSTRLKHERTHTNERPYVCTSCGKAFTTAYILKNHMLIHSGERAFSCELCKKTFMRQTHLATHFLTGLILENAKCLPELICSSCQKELREAIAFCDKVIATQQELLLALTEDELKEYKTVVDEQAVNSCEKSIDRNSTEAQDDLIEESIIETNLIADDIIIEEQDKHDHLLEYDIIINDDTVVQEAEIDVRTLETIENFTDEDQYVLVNEPDGNTSRGDYMLCEKEWSDEGIILTKEVNDDETVEPQNTIKNKRGRKRHGNLMFICNECGINISGRVAFDLHCRRHRGEKQFECTNCQSRFCTSSELKSHMRRHTGERPFPCRYCDRYFADNSTRIKHERTHTNERPYACDTCGKAFTTTYILKNHMLTHSGERAFSCEPCNKTFRRHTHLVTHFRSRAHKRKRDRQSKEMFELRFFFQNEEQSVGNLCFHGIIMWHIRYSQREENP</sequence>
<feature type="chain" id="PRO_5019776575" description="Protein krueppel" evidence="12">
    <location>
        <begin position="19"/>
        <end position="735"/>
    </location>
</feature>
<feature type="domain" description="C2H2-type" evidence="13">
    <location>
        <begin position="580"/>
        <end position="607"/>
    </location>
</feature>
<feature type="signal peptide" evidence="12">
    <location>
        <begin position="1"/>
        <end position="18"/>
    </location>
</feature>
<dbReference type="GO" id="GO:0003677">
    <property type="term" value="F:DNA binding"/>
    <property type="evidence" value="ECO:0007669"/>
    <property type="project" value="UniProtKB-KW"/>
</dbReference>
<feature type="binding site" evidence="11">
    <location>
        <position position="307"/>
    </location>
    <ligand>
        <name>Zn(2+)</name>
        <dbReference type="ChEBI" id="CHEBI:29105"/>
    </ligand>
</feature>
<keyword evidence="6" id="KW-0805">Transcription regulation</keyword>
<dbReference type="FunFam" id="3.30.160.60:FF:001557">
    <property type="entry name" value="Transcription factor E4F1"/>
    <property type="match status" value="1"/>
</dbReference>
<evidence type="ECO:0000256" key="11">
    <source>
        <dbReference type="PROSITE-ProRule" id="PRU01263"/>
    </source>
</evidence>
<evidence type="ECO:0000256" key="2">
    <source>
        <dbReference type="ARBA" id="ARBA00022723"/>
    </source>
</evidence>
<dbReference type="SMART" id="SM00355">
    <property type="entry name" value="ZnF_C2H2"/>
    <property type="match status" value="10"/>
</dbReference>
<dbReference type="GO" id="GO:0008270">
    <property type="term" value="F:zinc ion binding"/>
    <property type="evidence" value="ECO:0007669"/>
    <property type="project" value="UniProtKB-UniRule"/>
</dbReference>
<evidence type="ECO:0000256" key="8">
    <source>
        <dbReference type="ARBA" id="ARBA00023163"/>
    </source>
</evidence>